<organism evidence="14 15">
    <name type="scientific">Marasmius tenuissimus</name>
    <dbReference type="NCBI Taxonomy" id="585030"/>
    <lineage>
        <taxon>Eukaryota</taxon>
        <taxon>Fungi</taxon>
        <taxon>Dikarya</taxon>
        <taxon>Basidiomycota</taxon>
        <taxon>Agaricomycotina</taxon>
        <taxon>Agaricomycetes</taxon>
        <taxon>Agaricomycetidae</taxon>
        <taxon>Agaricales</taxon>
        <taxon>Marasmiineae</taxon>
        <taxon>Marasmiaceae</taxon>
        <taxon>Marasmius</taxon>
    </lineage>
</organism>
<evidence type="ECO:0000256" key="4">
    <source>
        <dbReference type="ARBA" id="ARBA00010617"/>
    </source>
</evidence>
<keyword evidence="7 13" id="KW-0479">Metal-binding</keyword>
<dbReference type="PROSITE" id="PS00086">
    <property type="entry name" value="CYTOCHROME_P450"/>
    <property type="match status" value="1"/>
</dbReference>
<evidence type="ECO:0000313" key="15">
    <source>
        <dbReference type="Proteomes" id="UP001437256"/>
    </source>
</evidence>
<proteinExistence type="inferred from homology"/>
<evidence type="ECO:0000256" key="7">
    <source>
        <dbReference type="ARBA" id="ARBA00022723"/>
    </source>
</evidence>
<dbReference type="PRINTS" id="PR00385">
    <property type="entry name" value="P450"/>
</dbReference>
<sequence>MNPAFGASEAKALVPIFSAAASSLSNKWKDMLLVSNDQSDVFNIPKWTSRATLDAIGQAGFDYNFGAMENQDNRLSKAYHNLFADVFAAPSDRSMIINAVASLLPIKFMARLFEYLSRSNPRLARGRQAREVAREVARELVQEKSKEILDREGKGARDVMSLLVKANMASQNERTRMSDEELYAQMLIIFIAGHETTANSISWILLELSRHPEIQDKLRKEIREKESQLVSEGRSQSGFTADDYDSLPYMNAVLKEAMRYHPAVIRMHRMAFVDDCLPLSESIKTASGKEISEIPVPKGQKVMLSIGGYNRNKEVYGEDAHVFRPERWLENDDSKKGGTSIGVYANLLTFSGGVRSCIGWRFAVLELQTFLVELISNFEFSTTPKCDKIRRETRGVMVPTIEGEVEKGGQCPLRVRIARDTE</sequence>
<accession>A0ABR3A254</accession>
<keyword evidence="10 13" id="KW-0408">Iron</keyword>
<evidence type="ECO:0000256" key="6">
    <source>
        <dbReference type="ARBA" id="ARBA00022692"/>
    </source>
</evidence>
<evidence type="ECO:0000256" key="13">
    <source>
        <dbReference type="RuleBase" id="RU000461"/>
    </source>
</evidence>
<evidence type="ECO:0000256" key="8">
    <source>
        <dbReference type="ARBA" id="ARBA00022989"/>
    </source>
</evidence>
<dbReference type="InterPro" id="IPR002401">
    <property type="entry name" value="Cyt_P450_E_grp-I"/>
</dbReference>
<keyword evidence="15" id="KW-1185">Reference proteome</keyword>
<dbReference type="EMBL" id="JBBXMP010000025">
    <property type="protein sequence ID" value="KAL0067432.1"/>
    <property type="molecule type" value="Genomic_DNA"/>
</dbReference>
<evidence type="ECO:0000256" key="2">
    <source>
        <dbReference type="ARBA" id="ARBA00004370"/>
    </source>
</evidence>
<comment type="similarity">
    <text evidence="4 13">Belongs to the cytochrome P450 family.</text>
</comment>
<evidence type="ECO:0000256" key="10">
    <source>
        <dbReference type="ARBA" id="ARBA00023004"/>
    </source>
</evidence>
<dbReference type="PRINTS" id="PR00463">
    <property type="entry name" value="EP450I"/>
</dbReference>
<dbReference type="Proteomes" id="UP001437256">
    <property type="component" value="Unassembled WGS sequence"/>
</dbReference>
<evidence type="ECO:0008006" key="16">
    <source>
        <dbReference type="Google" id="ProtNLM"/>
    </source>
</evidence>
<evidence type="ECO:0000256" key="5">
    <source>
        <dbReference type="ARBA" id="ARBA00022617"/>
    </source>
</evidence>
<dbReference type="Pfam" id="PF00067">
    <property type="entry name" value="p450"/>
    <property type="match status" value="1"/>
</dbReference>
<dbReference type="InterPro" id="IPR050121">
    <property type="entry name" value="Cytochrome_P450_monoxygenase"/>
</dbReference>
<evidence type="ECO:0000256" key="3">
    <source>
        <dbReference type="ARBA" id="ARBA00004721"/>
    </source>
</evidence>
<dbReference type="InterPro" id="IPR001128">
    <property type="entry name" value="Cyt_P450"/>
</dbReference>
<name>A0ABR3A254_9AGAR</name>
<keyword evidence="5 13" id="KW-0349">Heme</keyword>
<comment type="caution">
    <text evidence="14">The sequence shown here is derived from an EMBL/GenBank/DDBJ whole genome shotgun (WGS) entry which is preliminary data.</text>
</comment>
<gene>
    <name evidence="14" type="ORF">AAF712_005418</name>
</gene>
<evidence type="ECO:0000256" key="12">
    <source>
        <dbReference type="ARBA" id="ARBA00023136"/>
    </source>
</evidence>
<reference evidence="14 15" key="1">
    <citation type="submission" date="2024-05" db="EMBL/GenBank/DDBJ databases">
        <title>A draft genome resource for the thread blight pathogen Marasmius tenuissimus strain MS-2.</title>
        <authorList>
            <person name="Yulfo-Soto G.E."/>
            <person name="Baruah I.K."/>
            <person name="Amoako-Attah I."/>
            <person name="Bukari Y."/>
            <person name="Meinhardt L.W."/>
            <person name="Bailey B.A."/>
            <person name="Cohen S.P."/>
        </authorList>
    </citation>
    <scope>NUCLEOTIDE SEQUENCE [LARGE SCALE GENOMIC DNA]</scope>
    <source>
        <strain evidence="14 15">MS-2</strain>
    </source>
</reference>
<keyword evidence="11 13" id="KW-0503">Monooxygenase</keyword>
<keyword evidence="6" id="KW-0812">Transmembrane</keyword>
<evidence type="ECO:0000313" key="14">
    <source>
        <dbReference type="EMBL" id="KAL0067432.1"/>
    </source>
</evidence>
<evidence type="ECO:0000256" key="1">
    <source>
        <dbReference type="ARBA" id="ARBA00001971"/>
    </source>
</evidence>
<comment type="pathway">
    <text evidence="3">Secondary metabolite biosynthesis; terpenoid biosynthesis.</text>
</comment>
<dbReference type="InterPro" id="IPR036396">
    <property type="entry name" value="Cyt_P450_sf"/>
</dbReference>
<evidence type="ECO:0000256" key="9">
    <source>
        <dbReference type="ARBA" id="ARBA00023002"/>
    </source>
</evidence>
<comment type="cofactor">
    <cofactor evidence="1">
        <name>heme</name>
        <dbReference type="ChEBI" id="CHEBI:30413"/>
    </cofactor>
</comment>
<dbReference type="InterPro" id="IPR017972">
    <property type="entry name" value="Cyt_P450_CS"/>
</dbReference>
<keyword evidence="9 13" id="KW-0560">Oxidoreductase</keyword>
<dbReference type="SUPFAM" id="SSF48264">
    <property type="entry name" value="Cytochrome P450"/>
    <property type="match status" value="1"/>
</dbReference>
<dbReference type="Gene3D" id="1.10.630.10">
    <property type="entry name" value="Cytochrome P450"/>
    <property type="match status" value="1"/>
</dbReference>
<dbReference type="PANTHER" id="PTHR24305:SF166">
    <property type="entry name" value="CYTOCHROME P450 12A4, MITOCHONDRIAL-RELATED"/>
    <property type="match status" value="1"/>
</dbReference>
<dbReference type="PANTHER" id="PTHR24305">
    <property type="entry name" value="CYTOCHROME P450"/>
    <property type="match status" value="1"/>
</dbReference>
<comment type="subcellular location">
    <subcellularLocation>
        <location evidence="2">Membrane</location>
    </subcellularLocation>
</comment>
<keyword evidence="8" id="KW-1133">Transmembrane helix</keyword>
<evidence type="ECO:0000256" key="11">
    <source>
        <dbReference type="ARBA" id="ARBA00023033"/>
    </source>
</evidence>
<protein>
    <recommendedName>
        <fullName evidence="16">Cytochrome P450</fullName>
    </recommendedName>
</protein>
<keyword evidence="12" id="KW-0472">Membrane</keyword>